<comment type="catalytic activity">
    <reaction evidence="6">
        <text>tRNA(Ile) + L-isoleucine + ATP = L-isoleucyl-tRNA(Ile) + AMP + diphosphate</text>
        <dbReference type="Rhea" id="RHEA:11060"/>
        <dbReference type="Rhea" id="RHEA-COMP:9666"/>
        <dbReference type="Rhea" id="RHEA-COMP:9695"/>
        <dbReference type="ChEBI" id="CHEBI:30616"/>
        <dbReference type="ChEBI" id="CHEBI:33019"/>
        <dbReference type="ChEBI" id="CHEBI:58045"/>
        <dbReference type="ChEBI" id="CHEBI:78442"/>
        <dbReference type="ChEBI" id="CHEBI:78528"/>
        <dbReference type="ChEBI" id="CHEBI:456215"/>
        <dbReference type="EC" id="6.1.1.5"/>
    </reaction>
</comment>
<dbReference type="PANTHER" id="PTHR42780:SF1">
    <property type="entry name" value="ISOLEUCINE--TRNA LIGASE, CYTOPLASMIC"/>
    <property type="match status" value="1"/>
</dbReference>
<sequence length="621" mass="69921">MSKSLKNYPDPMELIDKHGADALRFYMLSSPVVKADDLRFSEAGVEEVVKKVLLPLWNTYSFFTTYANIDSWTPSGAQITLIRHGQTDANLGKRISDAGETSPLNETGRKQVQDAGKKMKQEGKGFDIILVSPANRTQETAQIVAQELGYTGDIITVPELIERDAGECSGKTHAEIEAWYKEKTGKEMDGPHHYQVASEYGGGESKEIHQVRVRKAIDDIVAKYPGKRVLIVAHGGTFRAFNIHFFNLSIEEGFGTQSRIGNAEYYDFLAIPLSNRLDTWIISRLNRLTATVAGGVEAYDLQIPTRAITEFMDDLTNWYIRRSRRRFWKSENDWDKIEAYETLYHVLTTLTKVMAPITPMISEAVYRGLTGHESVHLERFPEFTRAHMFDSLEADMKKARDIIALGLALRGQKKIRVRQPLSSITIGEPLDAYFQEIIREELNVKEVKIEDMSHVARTICKPNAKLIGPRFGKAVQDVIVQAKSGNFQELADGRIQVGEYTLEAGEYEIAYEPLEGVSLDVMSGTGMVIAMDTTITEELELEGYARDLVRVIQDLRKEAGYEVSDRVRVALHGEKMEKILSLFSDYITSETLSVIDESLTEGDISREMDVEGIVVKVVVKR</sequence>
<keyword evidence="5" id="KW-0030">Aminoacyl-tRNA synthetase</keyword>
<dbReference type="CDD" id="cd07961">
    <property type="entry name" value="Anticodon_Ia_Ile_ABEc"/>
    <property type="match status" value="1"/>
</dbReference>
<dbReference type="Gene3D" id="3.40.50.620">
    <property type="entry name" value="HUPs"/>
    <property type="match status" value="1"/>
</dbReference>
<dbReference type="EMBL" id="AMFJ01034232">
    <property type="protein sequence ID" value="EKD29873.1"/>
    <property type="molecule type" value="Genomic_DNA"/>
</dbReference>
<dbReference type="InterPro" id="IPR013155">
    <property type="entry name" value="M/V/L/I-tRNA-synth_anticd-bd"/>
</dbReference>
<organism evidence="11">
    <name type="scientific">uncultured bacterium</name>
    <name type="common">gcode 4</name>
    <dbReference type="NCBI Taxonomy" id="1234023"/>
    <lineage>
        <taxon>Bacteria</taxon>
        <taxon>environmental samples</taxon>
    </lineage>
</organism>
<dbReference type="InterPro" id="IPR033709">
    <property type="entry name" value="Anticodon_Ile_ABEc"/>
</dbReference>
<dbReference type="CDD" id="cd07067">
    <property type="entry name" value="HP_PGM_like"/>
    <property type="match status" value="1"/>
</dbReference>
<dbReference type="Gene3D" id="1.10.730.20">
    <property type="match status" value="1"/>
</dbReference>
<evidence type="ECO:0000256" key="3">
    <source>
        <dbReference type="ARBA" id="ARBA00022840"/>
    </source>
</evidence>
<dbReference type="SUPFAM" id="SSF53254">
    <property type="entry name" value="Phosphoglycerate mutase-like"/>
    <property type="match status" value="1"/>
</dbReference>
<feature type="active site" description="Tele-phosphohistidine intermediate" evidence="7">
    <location>
        <position position="84"/>
    </location>
</feature>
<dbReference type="SMART" id="SM00855">
    <property type="entry name" value="PGAM"/>
    <property type="match status" value="1"/>
</dbReference>
<dbReference type="InterPro" id="IPR009080">
    <property type="entry name" value="tRNAsynth_Ia_anticodon-bd"/>
</dbReference>
<evidence type="ECO:0000256" key="7">
    <source>
        <dbReference type="PIRSR" id="PIRSR613078-1"/>
    </source>
</evidence>
<feature type="binding site" evidence="8">
    <location>
        <position position="136"/>
    </location>
    <ligand>
        <name>substrate</name>
    </ligand>
</feature>
<feature type="active site" description="Proton donor/acceptor" evidence="7">
    <location>
        <position position="162"/>
    </location>
</feature>
<dbReference type="InterPro" id="IPR023586">
    <property type="entry name" value="Ile-tRNA-ligase_type2"/>
</dbReference>
<evidence type="ECO:0000256" key="1">
    <source>
        <dbReference type="ARBA" id="ARBA00022598"/>
    </source>
</evidence>
<protein>
    <recommendedName>
        <fullName evidence="12">Isoleucine--tRNA ligase</fullName>
    </recommendedName>
</protein>
<dbReference type="AlphaFoldDB" id="K1YC26"/>
<evidence type="ECO:0000259" key="10">
    <source>
        <dbReference type="Pfam" id="PF08264"/>
    </source>
</evidence>
<dbReference type="InterPro" id="IPR013078">
    <property type="entry name" value="His_Pase_superF_clade-1"/>
</dbReference>
<keyword evidence="4" id="KW-0648">Protein biosynthesis</keyword>
<dbReference type="Gene3D" id="3.40.50.1240">
    <property type="entry name" value="Phosphoglycerate mutase-like"/>
    <property type="match status" value="1"/>
</dbReference>
<dbReference type="PANTHER" id="PTHR42780">
    <property type="entry name" value="SOLEUCYL-TRNA SYNTHETASE"/>
    <property type="match status" value="1"/>
</dbReference>
<dbReference type="GO" id="GO:0005524">
    <property type="term" value="F:ATP binding"/>
    <property type="evidence" value="ECO:0007669"/>
    <property type="project" value="UniProtKB-KW"/>
</dbReference>
<accession>K1YC26</accession>
<evidence type="ECO:0000256" key="6">
    <source>
        <dbReference type="ARBA" id="ARBA00048359"/>
    </source>
</evidence>
<dbReference type="PROSITE" id="PS00175">
    <property type="entry name" value="PG_MUTASE"/>
    <property type="match status" value="1"/>
</dbReference>
<dbReference type="Pfam" id="PF08264">
    <property type="entry name" value="Anticodon_1"/>
    <property type="match status" value="1"/>
</dbReference>
<evidence type="ECO:0000256" key="2">
    <source>
        <dbReference type="ARBA" id="ARBA00022741"/>
    </source>
</evidence>
<dbReference type="InterPro" id="IPR029033">
    <property type="entry name" value="His_PPase_superfam"/>
</dbReference>
<evidence type="ECO:0000313" key="11">
    <source>
        <dbReference type="EMBL" id="EKD29873.1"/>
    </source>
</evidence>
<evidence type="ECO:0000256" key="5">
    <source>
        <dbReference type="ARBA" id="ARBA00023146"/>
    </source>
</evidence>
<comment type="caution">
    <text evidence="11">The sequence shown here is derived from an EMBL/GenBank/DDBJ whole genome shotgun (WGS) entry which is preliminary data.</text>
</comment>
<evidence type="ECO:0000256" key="4">
    <source>
        <dbReference type="ARBA" id="ARBA00022917"/>
    </source>
</evidence>
<evidence type="ECO:0008006" key="12">
    <source>
        <dbReference type="Google" id="ProtNLM"/>
    </source>
</evidence>
<dbReference type="InterPro" id="IPR001345">
    <property type="entry name" value="PG/BPGM_mutase_AS"/>
</dbReference>
<keyword evidence="1" id="KW-0436">Ligase</keyword>
<evidence type="ECO:0000256" key="8">
    <source>
        <dbReference type="PIRSR" id="PIRSR613078-2"/>
    </source>
</evidence>
<feature type="domain" description="Aminoacyl-tRNA synthetase class Ia" evidence="9">
    <location>
        <begin position="1"/>
        <end position="35"/>
    </location>
</feature>
<dbReference type="InterPro" id="IPR014729">
    <property type="entry name" value="Rossmann-like_a/b/a_fold"/>
</dbReference>
<dbReference type="GO" id="GO:0004822">
    <property type="term" value="F:isoleucine-tRNA ligase activity"/>
    <property type="evidence" value="ECO:0007669"/>
    <property type="project" value="UniProtKB-EC"/>
</dbReference>
<feature type="binding site" evidence="8">
    <location>
        <begin position="83"/>
        <end position="90"/>
    </location>
    <ligand>
        <name>substrate</name>
    </ligand>
</feature>
<dbReference type="GO" id="GO:0006428">
    <property type="term" value="P:isoleucyl-tRNA aminoacylation"/>
    <property type="evidence" value="ECO:0007669"/>
    <property type="project" value="TreeGrafter"/>
</dbReference>
<keyword evidence="3" id="KW-0067">ATP-binding</keyword>
<dbReference type="Pfam" id="PF00300">
    <property type="entry name" value="His_Phos_1"/>
    <property type="match status" value="1"/>
</dbReference>
<keyword evidence="2" id="KW-0547">Nucleotide-binding</keyword>
<dbReference type="InterPro" id="IPR002300">
    <property type="entry name" value="aa-tRNA-synth_Ia"/>
</dbReference>
<dbReference type="SUPFAM" id="SSF47323">
    <property type="entry name" value="Anticodon-binding domain of a subclass of class I aminoacyl-tRNA synthetases"/>
    <property type="match status" value="1"/>
</dbReference>
<feature type="domain" description="Methionyl/Valyl/Leucyl/Isoleucyl-tRNA synthetase anticodon-binding" evidence="10">
    <location>
        <begin position="278"/>
        <end position="422"/>
    </location>
</feature>
<dbReference type="GO" id="GO:0000049">
    <property type="term" value="F:tRNA binding"/>
    <property type="evidence" value="ECO:0007669"/>
    <property type="project" value="InterPro"/>
</dbReference>
<dbReference type="SUPFAM" id="SSF52374">
    <property type="entry name" value="Nucleotidylyl transferase"/>
    <property type="match status" value="1"/>
</dbReference>
<evidence type="ECO:0000259" key="9">
    <source>
        <dbReference type="Pfam" id="PF00133"/>
    </source>
</evidence>
<dbReference type="Pfam" id="PF00133">
    <property type="entry name" value="tRNA-synt_1"/>
    <property type="match status" value="1"/>
</dbReference>
<name>K1YC26_9BACT</name>
<proteinExistence type="predicted"/>
<reference evidence="11" key="1">
    <citation type="journal article" date="2012" name="Science">
        <title>Fermentation, hydrogen, and sulfur metabolism in multiple uncultivated bacterial phyla.</title>
        <authorList>
            <person name="Wrighton K.C."/>
            <person name="Thomas B.C."/>
            <person name="Sharon I."/>
            <person name="Miller C.S."/>
            <person name="Castelle C.J."/>
            <person name="VerBerkmoes N.C."/>
            <person name="Wilkins M.J."/>
            <person name="Hettich R.L."/>
            <person name="Lipton M.S."/>
            <person name="Williams K.H."/>
            <person name="Long P.E."/>
            <person name="Banfield J.F."/>
        </authorList>
    </citation>
    <scope>NUCLEOTIDE SEQUENCE [LARGE SCALE GENOMIC DNA]</scope>
</reference>
<gene>
    <name evidence="11" type="ORF">ACD_78C00232G0001</name>
</gene>
<dbReference type="Pfam" id="PF19302">
    <property type="entry name" value="DUF5915"/>
    <property type="match status" value="1"/>
</dbReference>